<protein>
    <submittedName>
        <fullName evidence="2">Uncharacterized protein DUF4271</fullName>
    </submittedName>
</protein>
<sequence>MTGLPFWTGQIIYDVLVSLILLQFGALGVVAARIPHFFARLLSAVFYGRERVFLVRMPRYIGRRLFVLIGRIQSMLLLSISCYLVLDDEGQLMTLGLWESLFFLALLFLFFCFFFWLWRLFYALWGYLFSDYDTRRLWRGSYTLLEWLWGIALFPVAVIYLYAPQLSWFMYLLPVIFVLWRLIIIIKTLRPLPVKKIGFFHVSLYLCAHEILPLVYMMALLEWSVNNKEIMAIWQ</sequence>
<organism evidence="2 3">
    <name type="scientific">Porphyromonas loveana</name>
    <dbReference type="NCBI Taxonomy" id="1884669"/>
    <lineage>
        <taxon>Bacteria</taxon>
        <taxon>Pseudomonadati</taxon>
        <taxon>Bacteroidota</taxon>
        <taxon>Bacteroidia</taxon>
        <taxon>Bacteroidales</taxon>
        <taxon>Porphyromonadaceae</taxon>
        <taxon>Porphyromonas</taxon>
    </lineage>
</organism>
<dbReference type="OrthoDB" id="1014293at2"/>
<feature type="transmembrane region" description="Helical" evidence="1">
    <location>
        <begin position="198"/>
        <end position="221"/>
    </location>
</feature>
<keyword evidence="3" id="KW-1185">Reference proteome</keyword>
<dbReference type="GeneID" id="94550547"/>
<feature type="transmembrane region" description="Helical" evidence="1">
    <location>
        <begin position="12"/>
        <end position="32"/>
    </location>
</feature>
<keyword evidence="1" id="KW-1133">Transmembrane helix</keyword>
<dbReference type="AlphaFoldDB" id="A0A2U1FHD3"/>
<comment type="caution">
    <text evidence="2">The sequence shown here is derived from an EMBL/GenBank/DDBJ whole genome shotgun (WGS) entry which is preliminary data.</text>
</comment>
<dbReference type="RefSeq" id="WP_116679102.1">
    <property type="nucleotide sequence ID" value="NZ_JBGXZY010000087.1"/>
</dbReference>
<reference evidence="2 3" key="1">
    <citation type="submission" date="2018-04" db="EMBL/GenBank/DDBJ databases">
        <title>Genomic Encyclopedia of Type Strains, Phase IV (KMG-IV): sequencing the most valuable type-strain genomes for metagenomic binning, comparative biology and taxonomic classification.</title>
        <authorList>
            <person name="Goeker M."/>
        </authorList>
    </citation>
    <scope>NUCLEOTIDE SEQUENCE [LARGE SCALE GENOMIC DNA]</scope>
    <source>
        <strain evidence="2 3">DSM 28520</strain>
    </source>
</reference>
<feature type="transmembrane region" description="Helical" evidence="1">
    <location>
        <begin position="65"/>
        <end position="86"/>
    </location>
</feature>
<evidence type="ECO:0000313" key="2">
    <source>
        <dbReference type="EMBL" id="PVZ11579.1"/>
    </source>
</evidence>
<dbReference type="Proteomes" id="UP000245462">
    <property type="component" value="Unassembled WGS sequence"/>
</dbReference>
<keyword evidence="1" id="KW-0472">Membrane</keyword>
<proteinExistence type="predicted"/>
<name>A0A2U1FHD3_9PORP</name>
<dbReference type="Pfam" id="PF14093">
    <property type="entry name" value="DUF4271"/>
    <property type="match status" value="1"/>
</dbReference>
<keyword evidence="1" id="KW-0812">Transmembrane</keyword>
<feature type="transmembrane region" description="Helical" evidence="1">
    <location>
        <begin position="142"/>
        <end position="162"/>
    </location>
</feature>
<evidence type="ECO:0000313" key="3">
    <source>
        <dbReference type="Proteomes" id="UP000245462"/>
    </source>
</evidence>
<dbReference type="EMBL" id="QEKY01000006">
    <property type="protein sequence ID" value="PVZ11579.1"/>
    <property type="molecule type" value="Genomic_DNA"/>
</dbReference>
<feature type="transmembrane region" description="Helical" evidence="1">
    <location>
        <begin position="101"/>
        <end position="121"/>
    </location>
</feature>
<gene>
    <name evidence="2" type="ORF">C7382_10639</name>
</gene>
<dbReference type="InterPro" id="IPR025367">
    <property type="entry name" value="DUF4271"/>
</dbReference>
<feature type="transmembrane region" description="Helical" evidence="1">
    <location>
        <begin position="168"/>
        <end position="186"/>
    </location>
</feature>
<accession>A0A2U1FHD3</accession>
<evidence type="ECO:0000256" key="1">
    <source>
        <dbReference type="SAM" id="Phobius"/>
    </source>
</evidence>